<evidence type="ECO:0008006" key="7">
    <source>
        <dbReference type="Google" id="ProtNLM"/>
    </source>
</evidence>
<dbReference type="PROSITE" id="PS51257">
    <property type="entry name" value="PROKAR_LIPOPROTEIN"/>
    <property type="match status" value="1"/>
</dbReference>
<dbReference type="RefSeq" id="WP_159397601.1">
    <property type="nucleotide sequence ID" value="NZ_CP012673.1"/>
</dbReference>
<feature type="chain" id="PRO_5014998664" description="CBM6 domain-containing protein" evidence="2">
    <location>
        <begin position="23"/>
        <end position="461"/>
    </location>
</feature>
<feature type="signal peptide" evidence="2">
    <location>
        <begin position="1"/>
        <end position="22"/>
    </location>
</feature>
<dbReference type="InterPro" id="IPR008979">
    <property type="entry name" value="Galactose-bd-like_sf"/>
</dbReference>
<protein>
    <recommendedName>
        <fullName evidence="7">CBM6 domain-containing protein</fullName>
    </recommendedName>
</protein>
<dbReference type="SMART" id="SM00606">
    <property type="entry name" value="CBD_IV"/>
    <property type="match status" value="1"/>
</dbReference>
<dbReference type="GO" id="GO:0030246">
    <property type="term" value="F:carbohydrate binding"/>
    <property type="evidence" value="ECO:0007669"/>
    <property type="project" value="InterPro"/>
</dbReference>
<keyword evidence="1 2" id="KW-0732">Signal</keyword>
<gene>
    <name evidence="5" type="ORF">SOCE26_069440</name>
</gene>
<dbReference type="PANTHER" id="PTHR40469">
    <property type="entry name" value="SECRETED GLYCOSYL HYDROLASE"/>
    <property type="match status" value="1"/>
</dbReference>
<dbReference type="SUPFAM" id="SSF49785">
    <property type="entry name" value="Galactose-binding domain-like"/>
    <property type="match status" value="1"/>
</dbReference>
<dbReference type="PROSITE" id="PS50240">
    <property type="entry name" value="TRYPSIN_DOM"/>
    <property type="match status" value="1"/>
</dbReference>
<dbReference type="InterPro" id="IPR009003">
    <property type="entry name" value="Peptidase_S1_PA"/>
</dbReference>
<sequence length="461" mass="48771">MRLRPAIGLLPLVLAACVGDHAAPTSEHVDESSEELIGGRPALETEVPATIQVSDCTGAKVGPRHFLIAAHCIDDDNTGAVGSNHLPGSTIALTSDNGPSGMQRLNLTVQQTHIFPTWTSSRPSCHRHCTNILNPYHPPDVAVIVVNEDTPGIPEATIDGNPVLPGTEVIIAGYGCENGVDQPTPPARLKIETVTTLPASALIHDGSYVIPEDAADVAGANVITEGVLTDPAAASLCPGDSGGPLYRTGTSQQLIVGVNSYYTFSDESGISRTNWHTRLDSAARYDVLTWLKDRGVNTQGGSPRTIPYEFTHAPVTSTIEAENFDYGYEGLAYHDTTVGNATGFYRGQHVDLEPTTDAPTGPGANVTGTAAGEWLNYSVMNGFPIQYNLELRVATTGASKALHVEIDGQNVTGTVVLPATGGAQSWQTVSVPVGWVTVGPHVVRVVFETGDINLNWLRFVE</sequence>
<accession>A0A2L0F1P6</accession>
<feature type="domain" description="CBM6" evidence="4">
    <location>
        <begin position="317"/>
        <end position="460"/>
    </location>
</feature>
<dbReference type="PANTHER" id="PTHR40469:SF2">
    <property type="entry name" value="GALACTOSE-BINDING DOMAIN-LIKE SUPERFAMILY PROTEIN"/>
    <property type="match status" value="1"/>
</dbReference>
<dbReference type="Gene3D" id="2.40.10.10">
    <property type="entry name" value="Trypsin-like serine proteases"/>
    <property type="match status" value="1"/>
</dbReference>
<evidence type="ECO:0000259" key="4">
    <source>
        <dbReference type="PROSITE" id="PS51175"/>
    </source>
</evidence>
<dbReference type="InterPro" id="IPR005084">
    <property type="entry name" value="CBM6"/>
</dbReference>
<reference evidence="5 6" key="1">
    <citation type="submission" date="2015-09" db="EMBL/GenBank/DDBJ databases">
        <title>Sorangium comparison.</title>
        <authorList>
            <person name="Zaburannyi N."/>
            <person name="Bunk B."/>
            <person name="Overmann J."/>
            <person name="Mueller R."/>
        </authorList>
    </citation>
    <scope>NUCLEOTIDE SEQUENCE [LARGE SCALE GENOMIC DNA]</scope>
    <source>
        <strain evidence="5 6">So ce26</strain>
    </source>
</reference>
<dbReference type="InterPro" id="IPR001254">
    <property type="entry name" value="Trypsin_dom"/>
</dbReference>
<evidence type="ECO:0000256" key="1">
    <source>
        <dbReference type="ARBA" id="ARBA00022729"/>
    </source>
</evidence>
<dbReference type="AlphaFoldDB" id="A0A2L0F1P6"/>
<proteinExistence type="predicted"/>
<dbReference type="Proteomes" id="UP000238348">
    <property type="component" value="Chromosome"/>
</dbReference>
<dbReference type="GO" id="GO:0006508">
    <property type="term" value="P:proteolysis"/>
    <property type="evidence" value="ECO:0007669"/>
    <property type="project" value="InterPro"/>
</dbReference>
<dbReference type="InterPro" id="IPR043504">
    <property type="entry name" value="Peptidase_S1_PA_chymotrypsin"/>
</dbReference>
<dbReference type="OrthoDB" id="5520325at2"/>
<dbReference type="Gene3D" id="2.60.120.260">
    <property type="entry name" value="Galactose-binding domain-like"/>
    <property type="match status" value="1"/>
</dbReference>
<evidence type="ECO:0000259" key="3">
    <source>
        <dbReference type="PROSITE" id="PS50240"/>
    </source>
</evidence>
<feature type="domain" description="Peptidase S1" evidence="3">
    <location>
        <begin position="36"/>
        <end position="296"/>
    </location>
</feature>
<dbReference type="Pfam" id="PF03422">
    <property type="entry name" value="CBM_6"/>
    <property type="match status" value="1"/>
</dbReference>
<dbReference type="GO" id="GO:0004252">
    <property type="term" value="F:serine-type endopeptidase activity"/>
    <property type="evidence" value="ECO:0007669"/>
    <property type="project" value="InterPro"/>
</dbReference>
<dbReference type="PROSITE" id="PS51175">
    <property type="entry name" value="CBM6"/>
    <property type="match status" value="1"/>
</dbReference>
<dbReference type="EMBL" id="CP012673">
    <property type="protein sequence ID" value="AUX45453.1"/>
    <property type="molecule type" value="Genomic_DNA"/>
</dbReference>
<dbReference type="SUPFAM" id="SSF50494">
    <property type="entry name" value="Trypsin-like serine proteases"/>
    <property type="match status" value="1"/>
</dbReference>
<evidence type="ECO:0000256" key="2">
    <source>
        <dbReference type="SAM" id="SignalP"/>
    </source>
</evidence>
<name>A0A2L0F1P6_SORCE</name>
<dbReference type="CDD" id="cd04080">
    <property type="entry name" value="CBM6_cellulase-like"/>
    <property type="match status" value="1"/>
</dbReference>
<evidence type="ECO:0000313" key="6">
    <source>
        <dbReference type="Proteomes" id="UP000238348"/>
    </source>
</evidence>
<evidence type="ECO:0000313" key="5">
    <source>
        <dbReference type="EMBL" id="AUX45453.1"/>
    </source>
</evidence>
<organism evidence="5 6">
    <name type="scientific">Sorangium cellulosum</name>
    <name type="common">Polyangium cellulosum</name>
    <dbReference type="NCBI Taxonomy" id="56"/>
    <lineage>
        <taxon>Bacteria</taxon>
        <taxon>Pseudomonadati</taxon>
        <taxon>Myxococcota</taxon>
        <taxon>Polyangia</taxon>
        <taxon>Polyangiales</taxon>
        <taxon>Polyangiaceae</taxon>
        <taxon>Sorangium</taxon>
    </lineage>
</organism>
<dbReference type="InterPro" id="IPR006584">
    <property type="entry name" value="Cellulose-bd_IV"/>
</dbReference>
<dbReference type="Pfam" id="PF00089">
    <property type="entry name" value="Trypsin"/>
    <property type="match status" value="1"/>
</dbReference>